<reference evidence="7" key="1">
    <citation type="submission" date="2021-02" db="EMBL/GenBank/DDBJ databases">
        <authorList>
            <person name="Dougan E. K."/>
            <person name="Rhodes N."/>
            <person name="Thang M."/>
            <person name="Chan C."/>
        </authorList>
    </citation>
    <scope>NUCLEOTIDE SEQUENCE</scope>
</reference>
<dbReference type="InterPro" id="IPR015422">
    <property type="entry name" value="PyrdxlP-dep_Trfase_small"/>
</dbReference>
<evidence type="ECO:0000256" key="4">
    <source>
        <dbReference type="ARBA" id="ARBA00023239"/>
    </source>
</evidence>
<gene>
    <name evidence="7" type="primary">ltaA</name>
    <name evidence="7" type="ORF">SNEC2469_LOCUS15841</name>
</gene>
<dbReference type="GO" id="GO:0005829">
    <property type="term" value="C:cytosol"/>
    <property type="evidence" value="ECO:0007669"/>
    <property type="project" value="TreeGrafter"/>
</dbReference>
<feature type="modified residue" description="N6-(pyridoxal phosphate)lysine" evidence="5">
    <location>
        <position position="203"/>
    </location>
</feature>
<comment type="cofactor">
    <cofactor evidence="1">
        <name>pyridoxal 5'-phosphate</name>
        <dbReference type="ChEBI" id="CHEBI:597326"/>
    </cofactor>
</comment>
<sequence length="351" mass="37224">MARDTVDLRSDTVTRPTDAMREAMMRAELGDDVLGDDPTVRALEERVASVLGKDAACFVPSGTMANQACVRAQTEPGDEIVAHEGNHVYVYEGGAWAAVSGCSIALLRGDRGMFSGEDVRRSVRPDDTHFPRTRLVCVENTHNRGGGAVWPLARLRDVTETAHGLGLRTHLDGARLWNAHVASGVALDELARGFDTVSVCFSKGLGAPVGSAAAGDASTIRKVRRLRKMLGGGMRQSGLLAGAALHALDHHVDRLAEDHEHAHLLASALSRLPGFRVDPESVETNIVYATIAEGSVAGGAAGFVRTLSDLGVRILAVDNQIIRVVTSLAVDRTSVARAIEAFEAAASRLCV</sequence>
<dbReference type="NCBIfam" id="NF041359">
    <property type="entry name" value="GntG_guanitoxin"/>
    <property type="match status" value="1"/>
</dbReference>
<dbReference type="Pfam" id="PF01212">
    <property type="entry name" value="Beta_elim_lyase"/>
    <property type="match status" value="1"/>
</dbReference>
<evidence type="ECO:0000259" key="6">
    <source>
        <dbReference type="Pfam" id="PF01212"/>
    </source>
</evidence>
<protein>
    <submittedName>
        <fullName evidence="7">LtaA protein</fullName>
    </submittedName>
</protein>
<evidence type="ECO:0000313" key="7">
    <source>
        <dbReference type="EMBL" id="CAE7549822.1"/>
    </source>
</evidence>
<dbReference type="InterPro" id="IPR015424">
    <property type="entry name" value="PyrdxlP-dep_Trfase"/>
</dbReference>
<accession>A0A812U0T3</accession>
<evidence type="ECO:0000313" key="8">
    <source>
        <dbReference type="Proteomes" id="UP000601435"/>
    </source>
</evidence>
<evidence type="ECO:0000256" key="5">
    <source>
        <dbReference type="PIRSR" id="PIRSR017617-1"/>
    </source>
</evidence>
<comment type="similarity">
    <text evidence="2">Belongs to the threonine aldolase family.</text>
</comment>
<dbReference type="AlphaFoldDB" id="A0A812U0T3"/>
<dbReference type="EMBL" id="CAJNJA010025808">
    <property type="protein sequence ID" value="CAE7549822.1"/>
    <property type="molecule type" value="Genomic_DNA"/>
</dbReference>
<dbReference type="GO" id="GO:0006567">
    <property type="term" value="P:L-threonine catabolic process"/>
    <property type="evidence" value="ECO:0007669"/>
    <property type="project" value="TreeGrafter"/>
</dbReference>
<dbReference type="FunFam" id="3.40.640.10:FF:000030">
    <property type="entry name" value="Low-specificity L-threonine aldolase"/>
    <property type="match status" value="1"/>
</dbReference>
<dbReference type="Gene3D" id="3.40.640.10">
    <property type="entry name" value="Type I PLP-dependent aspartate aminotransferase-like (Major domain)"/>
    <property type="match status" value="1"/>
</dbReference>
<dbReference type="Proteomes" id="UP000601435">
    <property type="component" value="Unassembled WGS sequence"/>
</dbReference>
<evidence type="ECO:0000256" key="1">
    <source>
        <dbReference type="ARBA" id="ARBA00001933"/>
    </source>
</evidence>
<dbReference type="InterPro" id="IPR015421">
    <property type="entry name" value="PyrdxlP-dep_Trfase_major"/>
</dbReference>
<evidence type="ECO:0000256" key="2">
    <source>
        <dbReference type="ARBA" id="ARBA00006966"/>
    </source>
</evidence>
<name>A0A812U0T3_9DINO</name>
<dbReference type="PIRSF" id="PIRSF017617">
    <property type="entry name" value="Thr_aldolase"/>
    <property type="match status" value="1"/>
</dbReference>
<keyword evidence="8" id="KW-1185">Reference proteome</keyword>
<dbReference type="Gene3D" id="3.90.1150.10">
    <property type="entry name" value="Aspartate Aminotransferase, domain 1"/>
    <property type="match status" value="1"/>
</dbReference>
<dbReference type="PANTHER" id="PTHR48097:SF9">
    <property type="entry name" value="L-THREONINE ALDOLASE"/>
    <property type="match status" value="1"/>
</dbReference>
<keyword evidence="4" id="KW-0456">Lyase</keyword>
<dbReference type="InterPro" id="IPR023603">
    <property type="entry name" value="Low_specificity_L-TA-like"/>
</dbReference>
<keyword evidence="3" id="KW-0663">Pyridoxal phosphate</keyword>
<feature type="domain" description="Aromatic amino acid beta-eliminating lyase/threonine aldolase" evidence="6">
    <location>
        <begin position="7"/>
        <end position="290"/>
    </location>
</feature>
<dbReference type="SUPFAM" id="SSF53383">
    <property type="entry name" value="PLP-dependent transferases"/>
    <property type="match status" value="1"/>
</dbReference>
<comment type="caution">
    <text evidence="7">The sequence shown here is derived from an EMBL/GenBank/DDBJ whole genome shotgun (WGS) entry which is preliminary data.</text>
</comment>
<dbReference type="GO" id="GO:0008732">
    <property type="term" value="F:L-allo-threonine aldolase activity"/>
    <property type="evidence" value="ECO:0007669"/>
    <property type="project" value="TreeGrafter"/>
</dbReference>
<dbReference type="GO" id="GO:0006545">
    <property type="term" value="P:glycine biosynthetic process"/>
    <property type="evidence" value="ECO:0007669"/>
    <property type="project" value="TreeGrafter"/>
</dbReference>
<dbReference type="InterPro" id="IPR001597">
    <property type="entry name" value="ArAA_b-elim_lyase/Thr_aldolase"/>
</dbReference>
<dbReference type="OrthoDB" id="10261951at2759"/>
<evidence type="ECO:0000256" key="3">
    <source>
        <dbReference type="ARBA" id="ARBA00022898"/>
    </source>
</evidence>
<dbReference type="PANTHER" id="PTHR48097">
    <property type="entry name" value="L-THREONINE ALDOLASE-RELATED"/>
    <property type="match status" value="1"/>
</dbReference>
<proteinExistence type="inferred from homology"/>
<organism evidence="7 8">
    <name type="scientific">Symbiodinium necroappetens</name>
    <dbReference type="NCBI Taxonomy" id="1628268"/>
    <lineage>
        <taxon>Eukaryota</taxon>
        <taxon>Sar</taxon>
        <taxon>Alveolata</taxon>
        <taxon>Dinophyceae</taxon>
        <taxon>Suessiales</taxon>
        <taxon>Symbiodiniaceae</taxon>
        <taxon>Symbiodinium</taxon>
    </lineage>
</organism>